<dbReference type="OrthoDB" id="9763471at2"/>
<dbReference type="STRING" id="1296565.SAMN05660657_04400"/>
<organism evidence="2 3">
    <name type="scientific">Geodermatophilus amargosae</name>
    <dbReference type="NCBI Taxonomy" id="1296565"/>
    <lineage>
        <taxon>Bacteria</taxon>
        <taxon>Bacillati</taxon>
        <taxon>Actinomycetota</taxon>
        <taxon>Actinomycetes</taxon>
        <taxon>Geodermatophilales</taxon>
        <taxon>Geodermatophilaceae</taxon>
        <taxon>Geodermatophilus</taxon>
    </lineage>
</organism>
<accession>A0A1I7CFF3</accession>
<dbReference type="Proteomes" id="UP000199546">
    <property type="component" value="Unassembled WGS sequence"/>
</dbReference>
<protein>
    <submittedName>
        <fullName evidence="2">Uncharacterized protein</fullName>
    </submittedName>
</protein>
<evidence type="ECO:0000256" key="1">
    <source>
        <dbReference type="SAM" id="MobiDB-lite"/>
    </source>
</evidence>
<name>A0A1I7CFF3_9ACTN</name>
<dbReference type="EMBL" id="FPBA01000021">
    <property type="protein sequence ID" value="SFT98144.1"/>
    <property type="molecule type" value="Genomic_DNA"/>
</dbReference>
<dbReference type="AlphaFoldDB" id="A0A1I7CFF3"/>
<gene>
    <name evidence="2" type="ORF">SAMN05660657_04400</name>
</gene>
<proteinExistence type="predicted"/>
<evidence type="ECO:0000313" key="2">
    <source>
        <dbReference type="EMBL" id="SFT98144.1"/>
    </source>
</evidence>
<dbReference type="RefSeq" id="WP_093582851.1">
    <property type="nucleotide sequence ID" value="NZ_FPBA01000021.1"/>
</dbReference>
<reference evidence="3" key="1">
    <citation type="submission" date="2016-10" db="EMBL/GenBank/DDBJ databases">
        <authorList>
            <person name="Varghese N."/>
            <person name="Submissions S."/>
        </authorList>
    </citation>
    <scope>NUCLEOTIDE SEQUENCE [LARGE SCALE GENOMIC DNA]</scope>
    <source>
        <strain evidence="3">DSM 46136</strain>
    </source>
</reference>
<sequence length="508" mass="56902">MPYRYDLVFRLEPTHHYADLSRGLAAEVADPVWFLGRQWQLGEHHGEDAASPVRVEYQASRVAIKPGAPNPHQDPRVVPAEAIIESEPDDFWTVGRRITLGRAVARAATDAGHSLPEDAKYRLKNLPVPYDVLNGTGLDGRLLFKDRGPLELLDEWFPERPPRPAPRDLWNSAELAYDADFRAGPTTLTLRRHDGGSLDWWSVDASAPIPEPDPLPRATKVLATRIQYPGAPHPRWWQIEDTRTDLGAYAPDRGHLATVLLLDLVSSHSDDWFTFPIPVEAGHILTLHHVTVIDAFDQPWTLQPPDDGWTLFAVTGLNPRSLVLWPAVPTALAGPVTDQVDFGVDEDANLVWAVERRIAGRDQPTLGPGSDDQPDVVAQEADATVQPRYAYRASSEVPPHWHPYLLEGGDGQPRRLVQGRLADLSKRPADPMPLPETTLLQPNPRNQESKSIHRIEPAAIPIDGLQLERRHMLGRRTDGRPVLWKQRRRVPLAVSPTMRLQFDVLIQQ</sequence>
<keyword evidence="3" id="KW-1185">Reference proteome</keyword>
<feature type="region of interest" description="Disordered" evidence="1">
    <location>
        <begin position="425"/>
        <end position="451"/>
    </location>
</feature>
<evidence type="ECO:0000313" key="3">
    <source>
        <dbReference type="Proteomes" id="UP000199546"/>
    </source>
</evidence>